<dbReference type="EMBL" id="CACRZD030000011">
    <property type="protein sequence ID" value="CAA6668398.1"/>
    <property type="molecule type" value="Genomic_DNA"/>
</dbReference>
<feature type="domain" description="Partial AB-hydrolase lipase" evidence="5">
    <location>
        <begin position="50"/>
        <end position="110"/>
    </location>
</feature>
<dbReference type="GO" id="GO:0016788">
    <property type="term" value="F:hydrolase activity, acting on ester bonds"/>
    <property type="evidence" value="ECO:0007669"/>
    <property type="project" value="InterPro"/>
</dbReference>
<feature type="active site" description="Nucleophile" evidence="3">
    <location>
        <position position="190"/>
    </location>
</feature>
<reference evidence="6 7" key="1">
    <citation type="submission" date="2019-12" db="EMBL/GenBank/DDBJ databases">
        <authorList>
            <person name="Scholz U."/>
            <person name="Mascher M."/>
            <person name="Fiebig A."/>
        </authorList>
    </citation>
    <scope>NUCLEOTIDE SEQUENCE</scope>
</reference>
<accession>A0A7I8JE14</accession>
<evidence type="ECO:0000256" key="3">
    <source>
        <dbReference type="PIRSR" id="PIRSR000862-1"/>
    </source>
</evidence>
<dbReference type="FunFam" id="3.40.50.1820:FF:000126">
    <property type="entry name" value="Lipase"/>
    <property type="match status" value="1"/>
</dbReference>
<dbReference type="InterPro" id="IPR029058">
    <property type="entry name" value="AB_hydrolase_fold"/>
</dbReference>
<comment type="similarity">
    <text evidence="1 2">Belongs to the AB hydrolase superfamily. Lipase family.</text>
</comment>
<evidence type="ECO:0000259" key="5">
    <source>
        <dbReference type="Pfam" id="PF04083"/>
    </source>
</evidence>
<dbReference type="InterPro" id="IPR025483">
    <property type="entry name" value="Lipase_euk"/>
</dbReference>
<gene>
    <name evidence="6" type="ORF">SI7747_11014792</name>
</gene>
<evidence type="ECO:0000313" key="6">
    <source>
        <dbReference type="EMBL" id="CAA2629154.1"/>
    </source>
</evidence>
<dbReference type="AlphaFoldDB" id="A0A7I8JE14"/>
<dbReference type="GO" id="GO:0016042">
    <property type="term" value="P:lipid catabolic process"/>
    <property type="evidence" value="ECO:0007669"/>
    <property type="project" value="UniProtKB-KW"/>
</dbReference>
<name>A0A7I8JE14_SPIIN</name>
<dbReference type="PIRSF" id="PIRSF000862">
    <property type="entry name" value="Steryl_ester_lip"/>
    <property type="match status" value="1"/>
</dbReference>
<keyword evidence="2" id="KW-0442">Lipid degradation</keyword>
<proteinExistence type="inferred from homology"/>
<dbReference type="InterPro" id="IPR006693">
    <property type="entry name" value="AB_hydrolase_lipase"/>
</dbReference>
<dbReference type="EMBL" id="LR743598">
    <property type="protein sequence ID" value="CAA2629154.1"/>
    <property type="molecule type" value="Genomic_DNA"/>
</dbReference>
<dbReference type="Gene3D" id="3.40.50.1820">
    <property type="entry name" value="alpha/beta hydrolase"/>
    <property type="match status" value="1"/>
</dbReference>
<keyword evidence="2" id="KW-0443">Lipid metabolism</keyword>
<evidence type="ECO:0000256" key="1">
    <source>
        <dbReference type="ARBA" id="ARBA00010701"/>
    </source>
</evidence>
<evidence type="ECO:0000256" key="2">
    <source>
        <dbReference type="PIRNR" id="PIRNR000862"/>
    </source>
</evidence>
<dbReference type="Proteomes" id="UP001189122">
    <property type="component" value="Unassembled WGS sequence"/>
</dbReference>
<keyword evidence="2" id="KW-0378">Hydrolase</keyword>
<sequence length="399" mass="43818">MASSFGCFFFFFFVPLLLGHSAFAARFGGGGRRRLLPAATEVAGVCASLVVPSGYKCEEFDVTTQDGYILRLQRIPAGRDGGGAPTAGRRRRPVLLQHGVLADGVTWLLNSPDEALAYVLADAGFDVWIANTEELDGAAATRPSTLLSGQSMEQAFWAWSWDELVAYDLPATVDFVYQRTGQKLDYVGHSLGTLTAMASFSEGRLVDKLRSAALLSPIAFLSHMTTTLGILAARSFLGEIYTWLGIAEFDPTGVAVRYLMKKLCQNPTLNCYDLMTAFTGMNCCLNESTVELYLEYEPQSTSTKNMVHLAQTFRDGALTKFDYGGGEANMRRYGRRSPPAYNLSNIPGELPIFLSYGGRDRLSNTDDFVADFAHADFVMGTTARRVVYDAVVAFFRRQL</sequence>
<dbReference type="PANTHER" id="PTHR11005">
    <property type="entry name" value="LYSOSOMAL ACID LIPASE-RELATED"/>
    <property type="match status" value="1"/>
</dbReference>
<feature type="active site" description="Charge relay system" evidence="3">
    <location>
        <position position="374"/>
    </location>
</feature>
<dbReference type="Pfam" id="PF04083">
    <property type="entry name" value="Abhydro_lipase"/>
    <property type="match status" value="1"/>
</dbReference>
<dbReference type="SUPFAM" id="SSF53474">
    <property type="entry name" value="alpha/beta-Hydrolases"/>
    <property type="match status" value="1"/>
</dbReference>
<feature type="chain" id="PRO_5029590822" description="Lipase" evidence="4">
    <location>
        <begin position="25"/>
        <end position="399"/>
    </location>
</feature>
<evidence type="ECO:0000313" key="7">
    <source>
        <dbReference type="Proteomes" id="UP001189122"/>
    </source>
</evidence>
<feature type="active site" description="Charge relay system" evidence="3">
    <location>
        <position position="360"/>
    </location>
</feature>
<evidence type="ECO:0000256" key="4">
    <source>
        <dbReference type="SAM" id="SignalP"/>
    </source>
</evidence>
<keyword evidence="4" id="KW-0732">Signal</keyword>
<keyword evidence="7" id="KW-1185">Reference proteome</keyword>
<protein>
    <recommendedName>
        <fullName evidence="2">Lipase</fullName>
    </recommendedName>
</protein>
<feature type="signal peptide" evidence="4">
    <location>
        <begin position="1"/>
        <end position="24"/>
    </location>
</feature>
<organism evidence="6">
    <name type="scientific">Spirodela intermedia</name>
    <name type="common">Intermediate duckweed</name>
    <dbReference type="NCBI Taxonomy" id="51605"/>
    <lineage>
        <taxon>Eukaryota</taxon>
        <taxon>Viridiplantae</taxon>
        <taxon>Streptophyta</taxon>
        <taxon>Embryophyta</taxon>
        <taxon>Tracheophyta</taxon>
        <taxon>Spermatophyta</taxon>
        <taxon>Magnoliopsida</taxon>
        <taxon>Liliopsida</taxon>
        <taxon>Araceae</taxon>
        <taxon>Lemnoideae</taxon>
        <taxon>Spirodela</taxon>
    </lineage>
</organism>